<dbReference type="Gene3D" id="3.30.70.330">
    <property type="match status" value="1"/>
</dbReference>
<evidence type="ECO:0000313" key="14">
    <source>
        <dbReference type="EMBL" id="KAK4137048.1"/>
    </source>
</evidence>
<dbReference type="Pfam" id="PF01585">
    <property type="entry name" value="G-patch"/>
    <property type="match status" value="1"/>
</dbReference>
<feature type="compositionally biased region" description="Basic and acidic residues" evidence="10">
    <location>
        <begin position="301"/>
        <end position="314"/>
    </location>
</feature>
<feature type="region of interest" description="Disordered" evidence="10">
    <location>
        <begin position="529"/>
        <end position="633"/>
    </location>
</feature>
<feature type="compositionally biased region" description="Basic and acidic residues" evidence="10">
    <location>
        <begin position="120"/>
        <end position="142"/>
    </location>
</feature>
<evidence type="ECO:0000259" key="12">
    <source>
        <dbReference type="PROSITE" id="PS50174"/>
    </source>
</evidence>
<comment type="subcellular location">
    <subcellularLocation>
        <location evidence="1">Nucleus</location>
    </subcellularLocation>
</comment>
<dbReference type="Gene3D" id="4.10.1060.10">
    <property type="entry name" value="Zinc finger, RanBP2-type"/>
    <property type="match status" value="1"/>
</dbReference>
<dbReference type="InterPro" id="IPR000467">
    <property type="entry name" value="G_patch_dom"/>
</dbReference>
<keyword evidence="2" id="KW-0479">Metal-binding</keyword>
<name>A0AAN6ZGI5_9PEZI</name>
<evidence type="ECO:0000313" key="15">
    <source>
        <dbReference type="Proteomes" id="UP001304895"/>
    </source>
</evidence>
<dbReference type="InterPro" id="IPR001876">
    <property type="entry name" value="Znf_RanBP2"/>
</dbReference>
<protein>
    <recommendedName>
        <fullName evidence="16">RNA-binding protein</fullName>
    </recommendedName>
</protein>
<dbReference type="EMBL" id="MU853403">
    <property type="protein sequence ID" value="KAK4137048.1"/>
    <property type="molecule type" value="Genomic_DNA"/>
</dbReference>
<evidence type="ECO:0008006" key="16">
    <source>
        <dbReference type="Google" id="ProtNLM"/>
    </source>
</evidence>
<comment type="caution">
    <text evidence="14">The sequence shown here is derived from an EMBL/GenBank/DDBJ whole genome shotgun (WGS) entry which is preliminary data.</text>
</comment>
<dbReference type="GO" id="GO:0000398">
    <property type="term" value="P:mRNA splicing, via spliceosome"/>
    <property type="evidence" value="ECO:0007669"/>
    <property type="project" value="TreeGrafter"/>
</dbReference>
<dbReference type="SMART" id="SM00443">
    <property type="entry name" value="G_patch"/>
    <property type="match status" value="1"/>
</dbReference>
<evidence type="ECO:0000256" key="7">
    <source>
        <dbReference type="ARBA" id="ARBA00023242"/>
    </source>
</evidence>
<dbReference type="PROSITE" id="PS50199">
    <property type="entry name" value="ZF_RANBP2_2"/>
    <property type="match status" value="1"/>
</dbReference>
<dbReference type="GO" id="GO:0008270">
    <property type="term" value="F:zinc ion binding"/>
    <property type="evidence" value="ECO:0007669"/>
    <property type="project" value="UniProtKB-KW"/>
</dbReference>
<dbReference type="GO" id="GO:0005634">
    <property type="term" value="C:nucleus"/>
    <property type="evidence" value="ECO:0007669"/>
    <property type="project" value="UniProtKB-SubCell"/>
</dbReference>
<dbReference type="PANTHER" id="PTHR13948:SF3">
    <property type="entry name" value="FI21118P1"/>
    <property type="match status" value="1"/>
</dbReference>
<evidence type="ECO:0000256" key="8">
    <source>
        <dbReference type="PROSITE-ProRule" id="PRU00176"/>
    </source>
</evidence>
<dbReference type="PANTHER" id="PTHR13948">
    <property type="entry name" value="RNA-BINDING PROTEIN"/>
    <property type="match status" value="1"/>
</dbReference>
<evidence type="ECO:0000256" key="2">
    <source>
        <dbReference type="ARBA" id="ARBA00022723"/>
    </source>
</evidence>
<feature type="domain" description="RanBP2-type" evidence="13">
    <location>
        <begin position="314"/>
        <end position="344"/>
    </location>
</feature>
<dbReference type="Pfam" id="PF00076">
    <property type="entry name" value="RRM_1"/>
    <property type="match status" value="1"/>
</dbReference>
<reference evidence="14" key="2">
    <citation type="submission" date="2023-05" db="EMBL/GenBank/DDBJ databases">
        <authorList>
            <consortium name="Lawrence Berkeley National Laboratory"/>
            <person name="Steindorff A."/>
            <person name="Hensen N."/>
            <person name="Bonometti L."/>
            <person name="Westerberg I."/>
            <person name="Brannstrom I.O."/>
            <person name="Guillou S."/>
            <person name="Cros-Aarteil S."/>
            <person name="Calhoun S."/>
            <person name="Haridas S."/>
            <person name="Kuo A."/>
            <person name="Mondo S."/>
            <person name="Pangilinan J."/>
            <person name="Riley R."/>
            <person name="Labutti K."/>
            <person name="Andreopoulos B."/>
            <person name="Lipzen A."/>
            <person name="Chen C."/>
            <person name="Yanf M."/>
            <person name="Daum C."/>
            <person name="Ng V."/>
            <person name="Clum A."/>
            <person name="Ohm R."/>
            <person name="Martin F."/>
            <person name="Silar P."/>
            <person name="Natvig D."/>
            <person name="Lalanne C."/>
            <person name="Gautier V."/>
            <person name="Ament-Velasquez S.L."/>
            <person name="Kruys A."/>
            <person name="Hutchinson M.I."/>
            <person name="Powell A.J."/>
            <person name="Barry K."/>
            <person name="Miller A.N."/>
            <person name="Grigoriev I.V."/>
            <person name="Debuchy R."/>
            <person name="Gladieux P."/>
            <person name="Thoren M.H."/>
            <person name="Johannesson H."/>
        </authorList>
    </citation>
    <scope>NUCLEOTIDE SEQUENCE</scope>
    <source>
        <strain evidence="14">CBS 123565</strain>
    </source>
</reference>
<evidence type="ECO:0000256" key="5">
    <source>
        <dbReference type="ARBA" id="ARBA00022833"/>
    </source>
</evidence>
<gene>
    <name evidence="14" type="ORF">BT67DRAFT_398852</name>
</gene>
<feature type="region of interest" description="Disordered" evidence="10">
    <location>
        <begin position="395"/>
        <end position="419"/>
    </location>
</feature>
<reference evidence="14" key="1">
    <citation type="journal article" date="2023" name="Mol. Phylogenet. Evol.">
        <title>Genome-scale phylogeny and comparative genomics of the fungal order Sordariales.</title>
        <authorList>
            <person name="Hensen N."/>
            <person name="Bonometti L."/>
            <person name="Westerberg I."/>
            <person name="Brannstrom I.O."/>
            <person name="Guillou S."/>
            <person name="Cros-Aarteil S."/>
            <person name="Calhoun S."/>
            <person name="Haridas S."/>
            <person name="Kuo A."/>
            <person name="Mondo S."/>
            <person name="Pangilinan J."/>
            <person name="Riley R."/>
            <person name="LaButti K."/>
            <person name="Andreopoulos B."/>
            <person name="Lipzen A."/>
            <person name="Chen C."/>
            <person name="Yan M."/>
            <person name="Daum C."/>
            <person name="Ng V."/>
            <person name="Clum A."/>
            <person name="Steindorff A."/>
            <person name="Ohm R.A."/>
            <person name="Martin F."/>
            <person name="Silar P."/>
            <person name="Natvig D.O."/>
            <person name="Lalanne C."/>
            <person name="Gautier V."/>
            <person name="Ament-Velasquez S.L."/>
            <person name="Kruys A."/>
            <person name="Hutchinson M.I."/>
            <person name="Powell A.J."/>
            <person name="Barry K."/>
            <person name="Miller A.N."/>
            <person name="Grigoriev I.V."/>
            <person name="Debuchy R."/>
            <person name="Gladieux P."/>
            <person name="Hiltunen Thoren M."/>
            <person name="Johannesson H."/>
        </authorList>
    </citation>
    <scope>NUCLEOTIDE SEQUENCE</scope>
    <source>
        <strain evidence="14">CBS 123565</strain>
    </source>
</reference>
<dbReference type="GO" id="GO:0003723">
    <property type="term" value="F:RNA binding"/>
    <property type="evidence" value="ECO:0007669"/>
    <property type="project" value="UniProtKB-UniRule"/>
</dbReference>
<dbReference type="SUPFAM" id="SSF54928">
    <property type="entry name" value="RNA-binding domain, RBD"/>
    <property type="match status" value="2"/>
</dbReference>
<evidence type="ECO:0000259" key="11">
    <source>
        <dbReference type="PROSITE" id="PS50102"/>
    </source>
</evidence>
<dbReference type="SMART" id="SM00360">
    <property type="entry name" value="RRM"/>
    <property type="match status" value="2"/>
</dbReference>
<feature type="domain" description="G-patch" evidence="12">
    <location>
        <begin position="870"/>
        <end position="916"/>
    </location>
</feature>
<keyword evidence="5" id="KW-0862">Zinc</keyword>
<feature type="compositionally biased region" description="Low complexity" evidence="10">
    <location>
        <begin position="99"/>
        <end position="116"/>
    </location>
</feature>
<organism evidence="14 15">
    <name type="scientific">Trichocladium antarcticum</name>
    <dbReference type="NCBI Taxonomy" id="1450529"/>
    <lineage>
        <taxon>Eukaryota</taxon>
        <taxon>Fungi</taxon>
        <taxon>Dikarya</taxon>
        <taxon>Ascomycota</taxon>
        <taxon>Pezizomycotina</taxon>
        <taxon>Sordariomycetes</taxon>
        <taxon>Sordariomycetidae</taxon>
        <taxon>Sordariales</taxon>
        <taxon>Chaetomiaceae</taxon>
        <taxon>Trichocladium</taxon>
    </lineage>
</organism>
<keyword evidence="7" id="KW-0539">Nucleus</keyword>
<evidence type="ECO:0000256" key="4">
    <source>
        <dbReference type="ARBA" id="ARBA00022771"/>
    </source>
</evidence>
<keyword evidence="15" id="KW-1185">Reference proteome</keyword>
<dbReference type="PROSITE" id="PS01358">
    <property type="entry name" value="ZF_RANBP2_1"/>
    <property type="match status" value="1"/>
</dbReference>
<evidence type="ECO:0000256" key="9">
    <source>
        <dbReference type="PROSITE-ProRule" id="PRU00322"/>
    </source>
</evidence>
<dbReference type="PROSITE" id="PS50174">
    <property type="entry name" value="G_PATCH"/>
    <property type="match status" value="1"/>
</dbReference>
<feature type="region of interest" description="Disordered" evidence="10">
    <location>
        <begin position="291"/>
        <end position="314"/>
    </location>
</feature>
<keyword evidence="4 9" id="KW-0863">Zinc-finger</keyword>
<evidence type="ECO:0000256" key="10">
    <source>
        <dbReference type="SAM" id="MobiDB-lite"/>
    </source>
</evidence>
<evidence type="ECO:0000256" key="3">
    <source>
        <dbReference type="ARBA" id="ARBA00022737"/>
    </source>
</evidence>
<keyword evidence="3" id="KW-0677">Repeat</keyword>
<dbReference type="AlphaFoldDB" id="A0AAN6ZGI5"/>
<proteinExistence type="predicted"/>
<dbReference type="Proteomes" id="UP001304895">
    <property type="component" value="Unassembled WGS sequence"/>
</dbReference>
<dbReference type="InterPro" id="IPR000504">
    <property type="entry name" value="RRM_dom"/>
</dbReference>
<dbReference type="InterPro" id="IPR035979">
    <property type="entry name" value="RBD_domain_sf"/>
</dbReference>
<dbReference type="InterPro" id="IPR036443">
    <property type="entry name" value="Znf_RanBP2_sf"/>
</dbReference>
<dbReference type="SUPFAM" id="SSF90209">
    <property type="entry name" value="Ran binding protein zinc finger-like"/>
    <property type="match status" value="1"/>
</dbReference>
<feature type="region of interest" description="Disordered" evidence="10">
    <location>
        <begin position="48"/>
        <end position="205"/>
    </location>
</feature>
<feature type="compositionally biased region" description="Basic and acidic residues" evidence="10">
    <location>
        <begin position="65"/>
        <end position="90"/>
    </location>
</feature>
<feature type="region of interest" description="Disordered" evidence="10">
    <location>
        <begin position="841"/>
        <end position="871"/>
    </location>
</feature>
<feature type="compositionally biased region" description="Polar residues" evidence="10">
    <location>
        <begin position="403"/>
        <end position="419"/>
    </location>
</feature>
<evidence type="ECO:0000256" key="6">
    <source>
        <dbReference type="ARBA" id="ARBA00022884"/>
    </source>
</evidence>
<sequence>MATTADRGRVLEPARLSWPRRWLLLSACGGRWSWKWLTLVVFASAAKDSPGPPRNLNYDDDDTGTDDHRATGQDDGRMPIDRHYNTDSRWNHGPNHASGPAAVRGLVPPAGVGLPGNRPHHADAHWLRHSHGDRDGADHPDGDSADGTASGPPVRHGTVPPAHLVLPGDESLLHDPNRHRRPGAGLRGAANHRERHSGDRRRLHGSGKAVILEGLPEDATERDILYGLDYITRDRHFSSDQVRIARLRYDHNSRRIAFVEFHRRADAEIFFDYYHPEVSFRLEHSRGVDSEPITLGVTSPKNRDEVDPSREARRDDDGWDCFECGAVNYPHRAVCYKCKIERPDDGYDASGPFLTGETDQCPQQTPSQYVVVRDLGGSVTEEVLARGVMKLFVENPEPPKGAPTTTNKLKSTAPTNSTVGLGAKPGSLRRVFLMRDRKTKESWRYGFAEFATVEDARAAVAKFRASTKFTIASKPVVVAFIHTGVFVPAFDSAATENPEFSFTPIYNPAVRLKYWDERAYPSTHVVAADPAAGAGKPGDDDASKPGASRPSKKARKEKEPVPGAKIAMMPQVQIWQKASAQLHGGKPAAGSAAGMASTQEQTLSRNVPSLLAGAPHSTEDAQPDGPVAPQRGDQYQSYADWDALTCLACGWQPPSQTHIDERRWPQTRADLLIEHEARAHNLYKDDDETKAAAAVALAALGKQPRAIVRRVPRAKSDALPVYKSYADHDRLRCVLCKRVFKDARLVWLHEQQSALHRRLLADPAHRRRAVDDFRRAGVKMRVLEPAAAFKTAWAAAQGGGPRQTLNLNLTEYRDRARERRTVFGQPKQAAAAAAAAAADAGATTVPEKKRKEPAAAPAPLAKTLREPPAKRSKGAGMLARMGWTAGAGLGAEGAGRTEAIATEVYAPGVGLGAEGGRLGDAGEEAERNVRGGFQAFVEKTRERARERFERLE</sequence>
<feature type="compositionally biased region" description="Basic residues" evidence="10">
    <location>
        <begin position="193"/>
        <end position="205"/>
    </location>
</feature>
<dbReference type="PROSITE" id="PS50102">
    <property type="entry name" value="RRM"/>
    <property type="match status" value="1"/>
</dbReference>
<dbReference type="InterPro" id="IPR012677">
    <property type="entry name" value="Nucleotide-bd_a/b_plait_sf"/>
</dbReference>
<feature type="domain" description="RRM" evidence="11">
    <location>
        <begin position="389"/>
        <end position="483"/>
    </location>
</feature>
<keyword evidence="6 8" id="KW-0694">RNA-binding</keyword>
<feature type="compositionally biased region" description="Polar residues" evidence="10">
    <location>
        <begin position="596"/>
        <end position="607"/>
    </location>
</feature>
<evidence type="ECO:0000256" key="1">
    <source>
        <dbReference type="ARBA" id="ARBA00004123"/>
    </source>
</evidence>
<accession>A0AAN6ZGI5</accession>
<evidence type="ECO:0000259" key="13">
    <source>
        <dbReference type="PROSITE" id="PS50199"/>
    </source>
</evidence>